<dbReference type="EMBL" id="JAKJXO020000002">
    <property type="protein sequence ID" value="KAL1610388.1"/>
    <property type="molecule type" value="Genomic_DNA"/>
</dbReference>
<evidence type="ECO:0000313" key="3">
    <source>
        <dbReference type="Proteomes" id="UP001521785"/>
    </source>
</evidence>
<feature type="compositionally biased region" description="Polar residues" evidence="1">
    <location>
        <begin position="33"/>
        <end position="50"/>
    </location>
</feature>
<evidence type="ECO:0000313" key="2">
    <source>
        <dbReference type="EMBL" id="KAL1610388.1"/>
    </source>
</evidence>
<organism evidence="2 3">
    <name type="scientific">Paraconiothyrium brasiliense</name>
    <dbReference type="NCBI Taxonomy" id="300254"/>
    <lineage>
        <taxon>Eukaryota</taxon>
        <taxon>Fungi</taxon>
        <taxon>Dikarya</taxon>
        <taxon>Ascomycota</taxon>
        <taxon>Pezizomycotina</taxon>
        <taxon>Dothideomycetes</taxon>
        <taxon>Pleosporomycetidae</taxon>
        <taxon>Pleosporales</taxon>
        <taxon>Massarineae</taxon>
        <taxon>Didymosphaeriaceae</taxon>
        <taxon>Paraconiothyrium</taxon>
    </lineage>
</organism>
<proteinExistence type="predicted"/>
<feature type="region of interest" description="Disordered" evidence="1">
    <location>
        <begin position="32"/>
        <end position="55"/>
    </location>
</feature>
<accession>A0ABR3S121</accession>
<reference evidence="2 3" key="1">
    <citation type="submission" date="2024-02" db="EMBL/GenBank/DDBJ databases">
        <title>De novo assembly and annotation of 12 fungi associated with fruit tree decline syndrome in Ontario, Canada.</title>
        <authorList>
            <person name="Sulman M."/>
            <person name="Ellouze W."/>
            <person name="Ilyukhin E."/>
        </authorList>
    </citation>
    <scope>NUCLEOTIDE SEQUENCE [LARGE SCALE GENOMIC DNA]</scope>
    <source>
        <strain evidence="2 3">M42-189</strain>
    </source>
</reference>
<name>A0ABR3S121_9PLEO</name>
<sequence length="200" mass="22967">MYEAIELTSFPQNLGQLEDIASRFVESFRQDKQVNAPQPDSLQQESQSGTKPPFIHHNPAQDFNFYLQLMEETGIPVGHSEKDQQHYEALLSLLQPGILKRTTRVPTHRALPDDVPITMKNGLRPQNEIDRPLNYQDALLSLLTFGASLPTTAQHLYTNMLKKRPLTQSKSTINPQTMRRTARGRLEYQDMKQEIEIRTL</sequence>
<keyword evidence="3" id="KW-1185">Reference proteome</keyword>
<evidence type="ECO:0000256" key="1">
    <source>
        <dbReference type="SAM" id="MobiDB-lite"/>
    </source>
</evidence>
<dbReference type="Proteomes" id="UP001521785">
    <property type="component" value="Unassembled WGS sequence"/>
</dbReference>
<protein>
    <submittedName>
        <fullName evidence="2">Uncharacterized protein</fullName>
    </submittedName>
</protein>
<gene>
    <name evidence="2" type="ORF">SLS60_002055</name>
</gene>
<comment type="caution">
    <text evidence="2">The sequence shown here is derived from an EMBL/GenBank/DDBJ whole genome shotgun (WGS) entry which is preliminary data.</text>
</comment>